<dbReference type="STRING" id="1969733.B5V00_14475"/>
<accession>A0A1X0XT34</accession>
<keyword evidence="6" id="KW-1185">Reference proteome</keyword>
<feature type="chain" id="PRO_5012168101" evidence="3">
    <location>
        <begin position="24"/>
        <end position="404"/>
    </location>
</feature>
<name>A0A1X0XT34_9BACT</name>
<evidence type="ECO:0000256" key="3">
    <source>
        <dbReference type="SAM" id="SignalP"/>
    </source>
</evidence>
<comment type="caution">
    <text evidence="5">The sequence shown here is derived from an EMBL/GenBank/DDBJ whole genome shotgun (WGS) entry which is preliminary data.</text>
</comment>
<evidence type="ECO:0000256" key="2">
    <source>
        <dbReference type="ARBA" id="ARBA00022729"/>
    </source>
</evidence>
<dbReference type="OrthoDB" id="5450279at2"/>
<dbReference type="CDD" id="cd06327">
    <property type="entry name" value="PBP1_SBP-like"/>
    <property type="match status" value="1"/>
</dbReference>
<evidence type="ECO:0000313" key="6">
    <source>
        <dbReference type="Proteomes" id="UP000193136"/>
    </source>
</evidence>
<evidence type="ECO:0000313" key="5">
    <source>
        <dbReference type="EMBL" id="ORJ56056.1"/>
    </source>
</evidence>
<dbReference type="Pfam" id="PF13458">
    <property type="entry name" value="Peripla_BP_6"/>
    <property type="match status" value="1"/>
</dbReference>
<dbReference type="EMBL" id="NAAD01000023">
    <property type="protein sequence ID" value="ORJ56056.1"/>
    <property type="molecule type" value="Genomic_DNA"/>
</dbReference>
<dbReference type="Proteomes" id="UP000193136">
    <property type="component" value="Unassembled WGS sequence"/>
</dbReference>
<sequence>MKKRLMQFVTCTTILGMAMVAGAAGISTDVVKIGVLTDMSGVYSAIGGKGSVTAAKMAIADFGGKVLGKPIKLISADHQNKADIASTKAREWADTDHVDMITGLLNSGCALAVQKIGTEKKVISIATGAGSTTLTNEHCSPYGIHYVYDTYALPKVAGGAIVDTGGKSWFFLTADYAFGHSLEKNTAAFVKAHGGKVLGQVRHPLATSDFSSYLLQAQASGAKVIGLANAGGDFINAVKQAREFGIVQGGQTIAGMLVFLSDVKSLGLDVAQGMNFATSFYWDRNEASRKWSKRYFAKTGSMPTMNQAGVYSAVTTYLKAIKKAGTDNPDAVMKTMRGMKINDFFSINGHLRADGSMVHDMFLVEVKKPSESKAPWDLLKVIKQVPGDEAFMSLAEGSCSMVKK</sequence>
<evidence type="ECO:0000259" key="4">
    <source>
        <dbReference type="Pfam" id="PF13458"/>
    </source>
</evidence>
<organism evidence="5 6">
    <name type="scientific">Geothermobacter hydrogeniphilus</name>
    <dbReference type="NCBI Taxonomy" id="1969733"/>
    <lineage>
        <taxon>Bacteria</taxon>
        <taxon>Pseudomonadati</taxon>
        <taxon>Thermodesulfobacteriota</taxon>
        <taxon>Desulfuromonadia</taxon>
        <taxon>Desulfuromonadales</taxon>
        <taxon>Geothermobacteraceae</taxon>
        <taxon>Geothermobacter</taxon>
    </lineage>
</organism>
<proteinExistence type="inferred from homology"/>
<protein>
    <submittedName>
        <fullName evidence="5">ABC transporter permease</fullName>
    </submittedName>
</protein>
<dbReference type="AlphaFoldDB" id="A0A1X0XT34"/>
<feature type="signal peptide" evidence="3">
    <location>
        <begin position="1"/>
        <end position="23"/>
    </location>
</feature>
<dbReference type="PANTHER" id="PTHR30483:SF6">
    <property type="entry name" value="PERIPLASMIC BINDING PROTEIN OF ABC TRANSPORTER FOR NATURAL AMINO ACIDS"/>
    <property type="match status" value="1"/>
</dbReference>
<dbReference type="InterPro" id="IPR028081">
    <property type="entry name" value="Leu-bd"/>
</dbReference>
<dbReference type="SUPFAM" id="SSF53822">
    <property type="entry name" value="Periplasmic binding protein-like I"/>
    <property type="match status" value="1"/>
</dbReference>
<reference evidence="5 6" key="1">
    <citation type="submission" date="2017-03" db="EMBL/GenBank/DDBJ databases">
        <title>Genome sequence of Geothermobacter sp. EPR-M, Deep-Sea Iron Reducer.</title>
        <authorList>
            <person name="Tully B."/>
            <person name="Savalia P."/>
            <person name="Abuyen K."/>
            <person name="Baughan C."/>
            <person name="Romero E."/>
            <person name="Ronkowski C."/>
            <person name="Torres B."/>
            <person name="Tremblay J."/>
            <person name="Trujillo A."/>
            <person name="Tyler M."/>
            <person name="Perez-Rodriguez I."/>
            <person name="Amend J."/>
        </authorList>
    </citation>
    <scope>NUCLEOTIDE SEQUENCE [LARGE SCALE GENOMIC DNA]</scope>
    <source>
        <strain evidence="5 6">EPR-M</strain>
    </source>
</reference>
<dbReference type="InterPro" id="IPR028082">
    <property type="entry name" value="Peripla_BP_I"/>
</dbReference>
<gene>
    <name evidence="5" type="ORF">B5V00_14475</name>
</gene>
<dbReference type="PANTHER" id="PTHR30483">
    <property type="entry name" value="LEUCINE-SPECIFIC-BINDING PROTEIN"/>
    <property type="match status" value="1"/>
</dbReference>
<dbReference type="Gene3D" id="3.40.50.2300">
    <property type="match status" value="2"/>
</dbReference>
<feature type="domain" description="Leucine-binding protein" evidence="4">
    <location>
        <begin position="31"/>
        <end position="367"/>
    </location>
</feature>
<keyword evidence="2 3" id="KW-0732">Signal</keyword>
<comment type="similarity">
    <text evidence="1">Belongs to the leucine-binding protein family.</text>
</comment>
<dbReference type="RefSeq" id="WP_085011536.1">
    <property type="nucleotide sequence ID" value="NZ_NAAD01000023.1"/>
</dbReference>
<dbReference type="InterPro" id="IPR051010">
    <property type="entry name" value="BCAA_transport"/>
</dbReference>
<evidence type="ECO:0000256" key="1">
    <source>
        <dbReference type="ARBA" id="ARBA00010062"/>
    </source>
</evidence>